<dbReference type="InterPro" id="IPR002510">
    <property type="entry name" value="Metalloprtase-TldD/E_N"/>
</dbReference>
<dbReference type="GO" id="GO:0006508">
    <property type="term" value="P:proteolysis"/>
    <property type="evidence" value="ECO:0007669"/>
    <property type="project" value="InterPro"/>
</dbReference>
<sequence length="474" mass="50095">MATETDSKTEWQSLAADIVARALQAGATDAEAVGFESEEFSVNIRLGQVEQLTESGSRALGLRVFFPSQGGQRTASTSTSDLSREGLEQLVRGAVELAKVTGIDPFAGLPEREAFGSQNVDELALYFDDVHDIPAAERIDIARRCEAAAMGFDTRIQNSRGADFDASNARQVMVNSRGFAGEYRRSYCGFSAAPIAQDASGAMQGGSWYSSARSAKLLDSPEEIGIIAAKRALRRLGARRVPTQKCSVVFAPETARGLMGNLLNAADGDAIYRNASMFAGKLGEQVAGENITMVDDGTMVFDHALADGSTLRVGGFGTSPFDGDGLPTRRTVVIERGVLKELMLNTYTARKLGMQTTHKASRGLAGAPGIGGGNYFLEPGTATPEQIIGDVPSGLYVLQTMGTGVNLVTGDYSLGVSGLWIENGELAYPVEEITIAGNLKDMFRSVSAIGNDLEFRGSGAVPTVRVEGMTVAGS</sequence>
<feature type="domain" description="Metalloprotease TldD/E N-terminal" evidence="2">
    <location>
        <begin position="30"/>
        <end position="98"/>
    </location>
</feature>
<evidence type="ECO:0000256" key="1">
    <source>
        <dbReference type="ARBA" id="ARBA00005836"/>
    </source>
</evidence>
<evidence type="ECO:0000259" key="3">
    <source>
        <dbReference type="Pfam" id="PF19289"/>
    </source>
</evidence>
<evidence type="ECO:0000313" key="6">
    <source>
        <dbReference type="Proteomes" id="UP000584867"/>
    </source>
</evidence>
<name>A0A7W7ZNQ5_9BACT</name>
<protein>
    <submittedName>
        <fullName evidence="5">PmbA protein</fullName>
    </submittedName>
</protein>
<dbReference type="RefSeq" id="WP_184254277.1">
    <property type="nucleotide sequence ID" value="NZ_JACHIO010000005.1"/>
</dbReference>
<dbReference type="EMBL" id="JACHIO010000005">
    <property type="protein sequence ID" value="MBB5063263.1"/>
    <property type="molecule type" value="Genomic_DNA"/>
</dbReference>
<dbReference type="GO" id="GO:0005829">
    <property type="term" value="C:cytosol"/>
    <property type="evidence" value="ECO:0007669"/>
    <property type="project" value="TreeGrafter"/>
</dbReference>
<feature type="domain" description="Metalloprotease TldD/E central" evidence="4">
    <location>
        <begin position="130"/>
        <end position="236"/>
    </location>
</feature>
<comment type="caution">
    <text evidence="5">The sequence shown here is derived from an EMBL/GenBank/DDBJ whole genome shotgun (WGS) entry which is preliminary data.</text>
</comment>
<evidence type="ECO:0000313" key="5">
    <source>
        <dbReference type="EMBL" id="MBB5063263.1"/>
    </source>
</evidence>
<dbReference type="InterPro" id="IPR045569">
    <property type="entry name" value="Metalloprtase-TldD/E_C"/>
</dbReference>
<comment type="similarity">
    <text evidence="1">Belongs to the peptidase U62 family.</text>
</comment>
<dbReference type="Gene3D" id="3.30.2290.10">
    <property type="entry name" value="PmbA/TldD superfamily"/>
    <property type="match status" value="1"/>
</dbReference>
<feature type="domain" description="Metalloprotease TldD/E C-terminal" evidence="3">
    <location>
        <begin position="243"/>
        <end position="473"/>
    </location>
</feature>
<dbReference type="AlphaFoldDB" id="A0A7W7ZNQ5"/>
<dbReference type="GO" id="GO:0008237">
    <property type="term" value="F:metallopeptidase activity"/>
    <property type="evidence" value="ECO:0007669"/>
    <property type="project" value="InterPro"/>
</dbReference>
<organism evidence="5 6">
    <name type="scientific">Granulicella mallensis</name>
    <dbReference type="NCBI Taxonomy" id="940614"/>
    <lineage>
        <taxon>Bacteria</taxon>
        <taxon>Pseudomonadati</taxon>
        <taxon>Acidobacteriota</taxon>
        <taxon>Terriglobia</taxon>
        <taxon>Terriglobales</taxon>
        <taxon>Acidobacteriaceae</taxon>
        <taxon>Granulicella</taxon>
    </lineage>
</organism>
<proteinExistence type="inferred from homology"/>
<dbReference type="InterPro" id="IPR036059">
    <property type="entry name" value="TldD/PmbA_sf"/>
</dbReference>
<dbReference type="InterPro" id="IPR047657">
    <property type="entry name" value="PmbA"/>
</dbReference>
<dbReference type="Proteomes" id="UP000584867">
    <property type="component" value="Unassembled WGS sequence"/>
</dbReference>
<dbReference type="InterPro" id="IPR045570">
    <property type="entry name" value="Metalloprtase-TldD/E_cen_dom"/>
</dbReference>
<evidence type="ECO:0000259" key="4">
    <source>
        <dbReference type="Pfam" id="PF19290"/>
    </source>
</evidence>
<dbReference type="InterPro" id="IPR035068">
    <property type="entry name" value="TldD/PmbA_N"/>
</dbReference>
<dbReference type="Pfam" id="PF19290">
    <property type="entry name" value="PmbA_TldD_2nd"/>
    <property type="match status" value="1"/>
</dbReference>
<gene>
    <name evidence="5" type="ORF">HDF15_001603</name>
</gene>
<dbReference type="PANTHER" id="PTHR43421">
    <property type="entry name" value="METALLOPROTEASE PMBA"/>
    <property type="match status" value="1"/>
</dbReference>
<dbReference type="SUPFAM" id="SSF111283">
    <property type="entry name" value="Putative modulator of DNA gyrase, PmbA/TldD"/>
    <property type="match status" value="1"/>
</dbReference>
<dbReference type="PANTHER" id="PTHR43421:SF1">
    <property type="entry name" value="METALLOPROTEASE PMBA"/>
    <property type="match status" value="1"/>
</dbReference>
<reference evidence="5 6" key="1">
    <citation type="submission" date="2020-08" db="EMBL/GenBank/DDBJ databases">
        <title>Genomic Encyclopedia of Type Strains, Phase IV (KMG-V): Genome sequencing to study the core and pangenomes of soil and plant-associated prokaryotes.</title>
        <authorList>
            <person name="Whitman W."/>
        </authorList>
    </citation>
    <scope>NUCLEOTIDE SEQUENCE [LARGE SCALE GENOMIC DNA]</scope>
    <source>
        <strain evidence="5 6">X5P3</strain>
    </source>
</reference>
<dbReference type="Pfam" id="PF01523">
    <property type="entry name" value="PmbA_TldD_1st"/>
    <property type="match status" value="1"/>
</dbReference>
<dbReference type="Pfam" id="PF19289">
    <property type="entry name" value="PmbA_TldD_3rd"/>
    <property type="match status" value="1"/>
</dbReference>
<evidence type="ECO:0000259" key="2">
    <source>
        <dbReference type="Pfam" id="PF01523"/>
    </source>
</evidence>
<accession>A0A7W7ZNQ5</accession>